<accession>A0A0C3DLY2</accession>
<name>A0A0C3DLY2_OIDMZ</name>
<dbReference type="EMBL" id="KN832874">
    <property type="protein sequence ID" value="KIN03043.1"/>
    <property type="molecule type" value="Genomic_DNA"/>
</dbReference>
<dbReference type="Proteomes" id="UP000054321">
    <property type="component" value="Unassembled WGS sequence"/>
</dbReference>
<evidence type="ECO:0000313" key="3">
    <source>
        <dbReference type="Proteomes" id="UP000054321"/>
    </source>
</evidence>
<feature type="non-terminal residue" evidence="2">
    <location>
        <position position="120"/>
    </location>
</feature>
<proteinExistence type="predicted"/>
<dbReference type="AlphaFoldDB" id="A0A0C3DLY2"/>
<reference evidence="3" key="2">
    <citation type="submission" date="2015-01" db="EMBL/GenBank/DDBJ databases">
        <title>Evolutionary Origins and Diversification of the Mycorrhizal Mutualists.</title>
        <authorList>
            <consortium name="DOE Joint Genome Institute"/>
            <consortium name="Mycorrhizal Genomics Consortium"/>
            <person name="Kohler A."/>
            <person name="Kuo A."/>
            <person name="Nagy L.G."/>
            <person name="Floudas D."/>
            <person name="Copeland A."/>
            <person name="Barry K.W."/>
            <person name="Cichocki N."/>
            <person name="Veneault-Fourrey C."/>
            <person name="LaButti K."/>
            <person name="Lindquist E.A."/>
            <person name="Lipzen A."/>
            <person name="Lundell T."/>
            <person name="Morin E."/>
            <person name="Murat C."/>
            <person name="Riley R."/>
            <person name="Ohm R."/>
            <person name="Sun H."/>
            <person name="Tunlid A."/>
            <person name="Henrissat B."/>
            <person name="Grigoriev I.V."/>
            <person name="Hibbett D.S."/>
            <person name="Martin F."/>
        </authorList>
    </citation>
    <scope>NUCLEOTIDE SEQUENCE [LARGE SCALE GENOMIC DNA]</scope>
    <source>
        <strain evidence="3">Zn</strain>
    </source>
</reference>
<organism evidence="2 3">
    <name type="scientific">Oidiodendron maius (strain Zn)</name>
    <dbReference type="NCBI Taxonomy" id="913774"/>
    <lineage>
        <taxon>Eukaryota</taxon>
        <taxon>Fungi</taxon>
        <taxon>Dikarya</taxon>
        <taxon>Ascomycota</taxon>
        <taxon>Pezizomycotina</taxon>
        <taxon>Leotiomycetes</taxon>
        <taxon>Leotiomycetes incertae sedis</taxon>
        <taxon>Myxotrichaceae</taxon>
        <taxon>Oidiodendron</taxon>
    </lineage>
</organism>
<reference evidence="2 3" key="1">
    <citation type="submission" date="2014-04" db="EMBL/GenBank/DDBJ databases">
        <authorList>
            <consortium name="DOE Joint Genome Institute"/>
            <person name="Kuo A."/>
            <person name="Martino E."/>
            <person name="Perotto S."/>
            <person name="Kohler A."/>
            <person name="Nagy L.G."/>
            <person name="Floudas D."/>
            <person name="Copeland A."/>
            <person name="Barry K.W."/>
            <person name="Cichocki N."/>
            <person name="Veneault-Fourrey C."/>
            <person name="LaButti K."/>
            <person name="Lindquist E.A."/>
            <person name="Lipzen A."/>
            <person name="Lundell T."/>
            <person name="Morin E."/>
            <person name="Murat C."/>
            <person name="Sun H."/>
            <person name="Tunlid A."/>
            <person name="Henrissat B."/>
            <person name="Grigoriev I.V."/>
            <person name="Hibbett D.S."/>
            <person name="Martin F."/>
            <person name="Nordberg H.P."/>
            <person name="Cantor M.N."/>
            <person name="Hua S.X."/>
        </authorList>
    </citation>
    <scope>NUCLEOTIDE SEQUENCE [LARGE SCALE GENOMIC DNA]</scope>
    <source>
        <strain evidence="2 3">Zn</strain>
    </source>
</reference>
<dbReference type="InParanoid" id="A0A0C3DLY2"/>
<feature type="region of interest" description="Disordered" evidence="1">
    <location>
        <begin position="1"/>
        <end position="24"/>
    </location>
</feature>
<dbReference type="STRING" id="913774.A0A0C3DLY2"/>
<keyword evidence="3" id="KW-1185">Reference proteome</keyword>
<protein>
    <submittedName>
        <fullName evidence="2">Uncharacterized protein</fullName>
    </submittedName>
</protein>
<gene>
    <name evidence="2" type="ORF">OIDMADRAFT_18518</name>
</gene>
<evidence type="ECO:0000256" key="1">
    <source>
        <dbReference type="SAM" id="MobiDB-lite"/>
    </source>
</evidence>
<sequence length="120" mass="13579">MTESATTSPSRTAMNSDASSQPCPLMRRPSILMRLSIEHFRHYDNLSDLALPFDPDSPPANLPEAARRPEFLRCFCEAQWKFCAASLDYPVADKHYERERILPIIEKTRLAGGGTANLWL</sequence>
<feature type="compositionally biased region" description="Polar residues" evidence="1">
    <location>
        <begin position="1"/>
        <end position="22"/>
    </location>
</feature>
<evidence type="ECO:0000313" key="2">
    <source>
        <dbReference type="EMBL" id="KIN03043.1"/>
    </source>
</evidence>
<dbReference type="HOGENOM" id="CLU_2055286_0_0_1"/>